<dbReference type="Proteomes" id="UP001434883">
    <property type="component" value="Unassembled WGS sequence"/>
</dbReference>
<protein>
    <recommendedName>
        <fullName evidence="3">Arginine vasotocin receptor</fullName>
    </recommendedName>
</protein>
<evidence type="ECO:0000313" key="2">
    <source>
        <dbReference type="Proteomes" id="UP001434883"/>
    </source>
</evidence>
<name>A0ABV0RXN5_9TELE</name>
<evidence type="ECO:0000313" key="1">
    <source>
        <dbReference type="EMBL" id="MEQ2213045.1"/>
    </source>
</evidence>
<dbReference type="EMBL" id="JAHRIN010060867">
    <property type="protein sequence ID" value="MEQ2213045.1"/>
    <property type="molecule type" value="Genomic_DNA"/>
</dbReference>
<gene>
    <name evidence="1" type="ORF">XENOCAPTIV_008870</name>
</gene>
<evidence type="ECO:0008006" key="3">
    <source>
        <dbReference type="Google" id="ProtNLM"/>
    </source>
</evidence>
<accession>A0ABV0RXN5</accession>
<keyword evidence="2" id="KW-1185">Reference proteome</keyword>
<organism evidence="1 2">
    <name type="scientific">Xenoophorus captivus</name>
    <dbReference type="NCBI Taxonomy" id="1517983"/>
    <lineage>
        <taxon>Eukaryota</taxon>
        <taxon>Metazoa</taxon>
        <taxon>Chordata</taxon>
        <taxon>Craniata</taxon>
        <taxon>Vertebrata</taxon>
        <taxon>Euteleostomi</taxon>
        <taxon>Actinopterygii</taxon>
        <taxon>Neopterygii</taxon>
        <taxon>Teleostei</taxon>
        <taxon>Neoteleostei</taxon>
        <taxon>Acanthomorphata</taxon>
        <taxon>Ovalentaria</taxon>
        <taxon>Atherinomorphae</taxon>
        <taxon>Cyprinodontiformes</taxon>
        <taxon>Goodeidae</taxon>
        <taxon>Xenoophorus</taxon>
    </lineage>
</organism>
<sequence length="91" mass="9637">ALRLSIMCVNNLLGLTVCPARLLRCSAATSRAFSVAPPLPSGSWRSLTVRSNAPPGRAPRCCRNSSSTAQGHKMLGRWKPSVCCSTSGHIT</sequence>
<proteinExistence type="predicted"/>
<comment type="caution">
    <text evidence="1">The sequence shown here is derived from an EMBL/GenBank/DDBJ whole genome shotgun (WGS) entry which is preliminary data.</text>
</comment>
<reference evidence="1 2" key="1">
    <citation type="submission" date="2021-06" db="EMBL/GenBank/DDBJ databases">
        <authorList>
            <person name="Palmer J.M."/>
        </authorList>
    </citation>
    <scope>NUCLEOTIDE SEQUENCE [LARGE SCALE GENOMIC DNA]</scope>
    <source>
        <strain evidence="1 2">XC_2019</strain>
        <tissue evidence="1">Muscle</tissue>
    </source>
</reference>
<feature type="non-terminal residue" evidence="1">
    <location>
        <position position="1"/>
    </location>
</feature>